<reference evidence="1" key="2">
    <citation type="journal article" date="2019" name="IMA Fungus">
        <title>Genome sequencing and comparison of five Tilletia species to identify candidate genes for the detection of regulated species infecting wheat.</title>
        <authorList>
            <person name="Nguyen H.D.T."/>
            <person name="Sultana T."/>
            <person name="Kesanakurti P."/>
            <person name="Hambleton S."/>
        </authorList>
    </citation>
    <scope>NUCLEOTIDE SEQUENCE</scope>
    <source>
        <strain evidence="1">DAOMC 236416</strain>
    </source>
</reference>
<dbReference type="PANTHER" id="PTHR37574:SF1">
    <property type="entry name" value="LIPASE B"/>
    <property type="match status" value="1"/>
</dbReference>
<sequence>MKFLANLIASLSLLVAATTTVSAAPLSAEDTTSILSARAVYPVKGEPPYSQNLTDFKAAITCLSPTIGAAAGGVVLLVHGTGSTGRESWLSGPYTDILPTLSPGFDVCYLTLPFRALRDVQVSAEYVVYAVKSLSLKSATKKVHIIGHSQGGGVNPQWALAFWPSIRKKVQTYVSLSGDFRGSLSNVTDAGISTGKLPVLSAALFQQFGGSHYMAAQNRIAPAALVPNMTSIYSAYDEVVRPSSSKLDGAANFLIQDVCKNPLLLVDHFLNIVEFSTFALAYDALLNGKADASRFDRKRCTTYPNGSGKKLDDLIPQLYAVVADLASIVLTNKAPGEPLLKPYVCAKGAATQAEYCGDSGYFP</sequence>
<name>A0A177TA43_9BASI</name>
<evidence type="ECO:0000313" key="1">
    <source>
        <dbReference type="EMBL" id="KAE8242748.1"/>
    </source>
</evidence>
<dbReference type="Gene3D" id="3.40.50.1820">
    <property type="entry name" value="alpha/beta hydrolase"/>
    <property type="match status" value="1"/>
</dbReference>
<keyword evidence="2" id="KW-1185">Reference proteome</keyword>
<dbReference type="PANTHER" id="PTHR37574">
    <property type="entry name" value="LIPASE B"/>
    <property type="match status" value="1"/>
</dbReference>
<dbReference type="InterPro" id="IPR053228">
    <property type="entry name" value="Stereospecific_Lipase"/>
</dbReference>
<protein>
    <recommendedName>
        <fullName evidence="3">AB hydrolase-1 domain-containing protein</fullName>
    </recommendedName>
</protein>
<dbReference type="AlphaFoldDB" id="A0A177TA43"/>
<comment type="caution">
    <text evidence="1">The sequence shown here is derived from an EMBL/GenBank/DDBJ whole genome shotgun (WGS) entry which is preliminary data.</text>
</comment>
<gene>
    <name evidence="1" type="ORF">A4X13_0g7027</name>
</gene>
<dbReference type="EMBL" id="LWDF02000772">
    <property type="protein sequence ID" value="KAE8242748.1"/>
    <property type="molecule type" value="Genomic_DNA"/>
</dbReference>
<dbReference type="Proteomes" id="UP000077521">
    <property type="component" value="Unassembled WGS sequence"/>
</dbReference>
<organism evidence="1 2">
    <name type="scientific">Tilletia indica</name>
    <dbReference type="NCBI Taxonomy" id="43049"/>
    <lineage>
        <taxon>Eukaryota</taxon>
        <taxon>Fungi</taxon>
        <taxon>Dikarya</taxon>
        <taxon>Basidiomycota</taxon>
        <taxon>Ustilaginomycotina</taxon>
        <taxon>Exobasidiomycetes</taxon>
        <taxon>Tilletiales</taxon>
        <taxon>Tilletiaceae</taxon>
        <taxon>Tilletia</taxon>
    </lineage>
</organism>
<evidence type="ECO:0008006" key="3">
    <source>
        <dbReference type="Google" id="ProtNLM"/>
    </source>
</evidence>
<dbReference type="SUPFAM" id="SSF53474">
    <property type="entry name" value="alpha/beta-Hydrolases"/>
    <property type="match status" value="1"/>
</dbReference>
<evidence type="ECO:0000313" key="2">
    <source>
        <dbReference type="Proteomes" id="UP000077521"/>
    </source>
</evidence>
<reference evidence="1" key="1">
    <citation type="submission" date="2016-04" db="EMBL/GenBank/DDBJ databases">
        <authorList>
            <person name="Nguyen H.D."/>
            <person name="Samba Siva P."/>
            <person name="Cullis J."/>
            <person name="Levesque C.A."/>
            <person name="Hambleton S."/>
        </authorList>
    </citation>
    <scope>NUCLEOTIDE SEQUENCE</scope>
    <source>
        <strain evidence="1">DAOMC 236416</strain>
    </source>
</reference>
<accession>A0A177TA43</accession>
<dbReference type="InterPro" id="IPR029058">
    <property type="entry name" value="AB_hydrolase_fold"/>
</dbReference>
<proteinExistence type="predicted"/>